<dbReference type="InterPro" id="IPR019271">
    <property type="entry name" value="DUF2284_metal-binding"/>
</dbReference>
<reference evidence="1" key="1">
    <citation type="journal article" date="2021" name="PeerJ">
        <title>Extensive microbial diversity within the chicken gut microbiome revealed by metagenomics and culture.</title>
        <authorList>
            <person name="Gilroy R."/>
            <person name="Ravi A."/>
            <person name="Getino M."/>
            <person name="Pursley I."/>
            <person name="Horton D.L."/>
            <person name="Alikhan N.F."/>
            <person name="Baker D."/>
            <person name="Gharbi K."/>
            <person name="Hall N."/>
            <person name="Watson M."/>
            <person name="Adriaenssens E.M."/>
            <person name="Foster-Nyarko E."/>
            <person name="Jarju S."/>
            <person name="Secka A."/>
            <person name="Antonio M."/>
            <person name="Oren A."/>
            <person name="Chaudhuri R.R."/>
            <person name="La Ragione R."/>
            <person name="Hildebrand F."/>
            <person name="Pallen M.J."/>
        </authorList>
    </citation>
    <scope>NUCLEOTIDE SEQUENCE</scope>
    <source>
        <strain evidence="1">CHK196-7946</strain>
    </source>
</reference>
<evidence type="ECO:0000313" key="2">
    <source>
        <dbReference type="Proteomes" id="UP000823902"/>
    </source>
</evidence>
<name>A0A9D2QA75_9FIRM</name>
<sequence length="181" mass="20432">MERLQKILETAGVYQWGIVDTGDIRFLQEVRGMCEVNTCRQYGRTWACPPAVGTVEECRERIRKYEKMAVFSVKYDLEDSFDYEGMKAGMAHFKEVCRKIDAEIRSKLDKYMILSNEGCDLCRECTYPDAPCRFPEQAHGSLEGYGILVSGLAGQAGIRYINGKNTVTYFGGLAFNGTVSE</sequence>
<evidence type="ECO:0000313" key="1">
    <source>
        <dbReference type="EMBL" id="HJC75749.1"/>
    </source>
</evidence>
<dbReference type="Proteomes" id="UP000823902">
    <property type="component" value="Unassembled WGS sequence"/>
</dbReference>
<dbReference type="Pfam" id="PF10050">
    <property type="entry name" value="DUF2284"/>
    <property type="match status" value="1"/>
</dbReference>
<gene>
    <name evidence="1" type="ORF">H9697_12540</name>
</gene>
<accession>A0A9D2QA75</accession>
<proteinExistence type="predicted"/>
<reference evidence="1" key="2">
    <citation type="submission" date="2021-04" db="EMBL/GenBank/DDBJ databases">
        <authorList>
            <person name="Gilroy R."/>
        </authorList>
    </citation>
    <scope>NUCLEOTIDE SEQUENCE</scope>
    <source>
        <strain evidence="1">CHK196-7946</strain>
    </source>
</reference>
<protein>
    <submittedName>
        <fullName evidence="1">DUF2284 domain-containing protein</fullName>
    </submittedName>
</protein>
<comment type="caution">
    <text evidence="1">The sequence shown here is derived from an EMBL/GenBank/DDBJ whole genome shotgun (WGS) entry which is preliminary data.</text>
</comment>
<dbReference type="AlphaFoldDB" id="A0A9D2QA75"/>
<organism evidence="1 2">
    <name type="scientific">Candidatus Mediterraneibacter faecavium</name>
    <dbReference type="NCBI Taxonomy" id="2838668"/>
    <lineage>
        <taxon>Bacteria</taxon>
        <taxon>Bacillati</taxon>
        <taxon>Bacillota</taxon>
        <taxon>Clostridia</taxon>
        <taxon>Lachnospirales</taxon>
        <taxon>Lachnospiraceae</taxon>
        <taxon>Mediterraneibacter</taxon>
    </lineage>
</organism>
<dbReference type="EMBL" id="DWVY01000064">
    <property type="protein sequence ID" value="HJC75749.1"/>
    <property type="molecule type" value="Genomic_DNA"/>
</dbReference>